<organism evidence="1">
    <name type="scientific">Pseudomonas phage HRDY3</name>
    <dbReference type="NCBI Taxonomy" id="3236930"/>
    <lineage>
        <taxon>Viruses</taxon>
    </lineage>
</organism>
<reference evidence="1" key="1">
    <citation type="submission" date="2024-07" db="EMBL/GenBank/DDBJ databases">
        <authorList>
            <person name="Bringhurst R.M."/>
            <person name="Homer T.E."/>
        </authorList>
    </citation>
    <scope>NUCLEOTIDE SEQUENCE</scope>
</reference>
<accession>A0AB39CET1</accession>
<evidence type="ECO:0000313" key="1">
    <source>
        <dbReference type="EMBL" id="XDJ15310.1"/>
    </source>
</evidence>
<proteinExistence type="predicted"/>
<sequence length="180" mass="20321">MSLENKMAGLLQQAAQDIAGRSDSAVIEIVQRLSSDLNLMVYEFDKANEKHPEGKPRPVFNRMPCYTDVNGHDHMVPEGYDLSYTLITNRVWPDGYDAQNKLPDYVGVPLGSGAPFVDLWLVRDPEHKEPNMAGATALWEIIKEDCMVKTFNEFHTGTKNAAKVVRHTTTHFKFETQQAL</sequence>
<name>A0AB39CET1_9VIRU</name>
<protein>
    <submittedName>
        <fullName evidence="1">Uncharacterized protein</fullName>
    </submittedName>
</protein>
<dbReference type="EMBL" id="PQ015379">
    <property type="protein sequence ID" value="XDJ15310.1"/>
    <property type="molecule type" value="Genomic_DNA"/>
</dbReference>